<dbReference type="Pfam" id="PF13589">
    <property type="entry name" value="HATPase_c_3"/>
    <property type="match status" value="1"/>
</dbReference>
<gene>
    <name evidence="1" type="ORF">UNSW2_1709</name>
</gene>
<name>U2H0S8_9BACT</name>
<dbReference type="RefSeq" id="WP_021092723.1">
    <property type="nucleotide sequence ID" value="NZ_ANNJ01000006.1"/>
</dbReference>
<accession>U2H0S8</accession>
<dbReference type="Gene3D" id="3.30.565.10">
    <property type="entry name" value="Histidine kinase-like ATPase, C-terminal domain"/>
    <property type="match status" value="1"/>
</dbReference>
<dbReference type="PATRIC" id="fig|1242965.3.peg.968"/>
<dbReference type="InterPro" id="IPR036890">
    <property type="entry name" value="HATPase_C_sf"/>
</dbReference>
<proteinExistence type="predicted"/>
<sequence>MKVNIAQAIKRIKKSPDFFRPLYESIINSIQADADIIKINFQLEEHGGEEPIYNIVSYSIEDNGHGFTDEDADAFLTLYTERNADKGALGSGRILCLKVFDDIFITSQTKNNGQELGKETKINFNVDFNYNSIDELAREEKSSDKSYTITEYKNLKQAYQNKEFNLDQIKENIFTELLPLFIEYNTNDKSLTIFIDDQEWINKTLISNKMQSYNFKEKVFSISSNDNSITKDFKLYYRIENDDTRKNMQFYAAAYRKIKDFPNDTKVSDDLPGRPSIIFCLTSDYFKEIVDDSREDFIVFFNQNNPTEEAPITMPSINLKLRETIRAIIVDKFPNIMDNFNLKKEEVINQNPYLARYVKDMDDFTKSIDDIKKDAEKLFENSSKKVKEEVKKFSENILKTRKFQKDKYIEITKDFTETGQEQLAHYFAYRQVIIEMLKNIYQTNTSKDSEKLFSEGDIHDLIMPRKTSNHNNMENVTQNNFWLFDDKFMTFNFAASDNTMEKIREELAMDLGEVPQGYELDRPDLLILYSDDETSIGLKDVVIIELKKIGLKEYDKSKALDQLATYADIFRKIMVNQIKDVFVYSFFEFDTKFEDLLRIRGYQPNILSGGEHILHYYYSYIPSVKAYINVLSFDSVVFTADKRNRLFLDILTGNIRNS</sequence>
<protein>
    <submittedName>
        <fullName evidence="1">ATPase family protein</fullName>
    </submittedName>
</protein>
<organism evidence="1 2">
    <name type="scientific">Campylobacter concisus UNSW2</name>
    <dbReference type="NCBI Taxonomy" id="1242965"/>
    <lineage>
        <taxon>Bacteria</taxon>
        <taxon>Pseudomonadati</taxon>
        <taxon>Campylobacterota</taxon>
        <taxon>Epsilonproteobacteria</taxon>
        <taxon>Campylobacterales</taxon>
        <taxon>Campylobacteraceae</taxon>
        <taxon>Campylobacter</taxon>
    </lineage>
</organism>
<evidence type="ECO:0000313" key="1">
    <source>
        <dbReference type="EMBL" id="ERJ31813.1"/>
    </source>
</evidence>
<dbReference type="AlphaFoldDB" id="U2H0S8"/>
<dbReference type="EMBL" id="ANNJ01000006">
    <property type="protein sequence ID" value="ERJ31813.1"/>
    <property type="molecule type" value="Genomic_DNA"/>
</dbReference>
<comment type="caution">
    <text evidence="1">The sequence shown here is derived from an EMBL/GenBank/DDBJ whole genome shotgun (WGS) entry which is preliminary data.</text>
</comment>
<dbReference type="SUPFAM" id="SSF55874">
    <property type="entry name" value="ATPase domain of HSP90 chaperone/DNA topoisomerase II/histidine kinase"/>
    <property type="match status" value="1"/>
</dbReference>
<evidence type="ECO:0000313" key="2">
    <source>
        <dbReference type="Proteomes" id="UP000016625"/>
    </source>
</evidence>
<reference evidence="1 2" key="1">
    <citation type="journal article" date="2013" name="BMC Genomics">
        <title>Comparative genomics of Campylobacter concisus isolates reveals genetic diversity and provides insights into disease association.</title>
        <authorList>
            <person name="Deshpande N.P."/>
            <person name="Kaakoush N.O."/>
            <person name="Wilkins M.R."/>
            <person name="Mitchell H.M."/>
        </authorList>
    </citation>
    <scope>NUCLEOTIDE SEQUENCE [LARGE SCALE GENOMIC DNA]</scope>
    <source>
        <strain evidence="1 2">UNSW2</strain>
    </source>
</reference>
<dbReference type="Proteomes" id="UP000016625">
    <property type="component" value="Unassembled WGS sequence"/>
</dbReference>